<dbReference type="EMBL" id="CP037423">
    <property type="protein sequence ID" value="QDV44779.1"/>
    <property type="molecule type" value="Genomic_DNA"/>
</dbReference>
<keyword evidence="2" id="KW-0862">Zinc</keyword>
<dbReference type="Proteomes" id="UP000319004">
    <property type="component" value="Chromosome"/>
</dbReference>
<evidence type="ECO:0000313" key="4">
    <source>
        <dbReference type="EMBL" id="QDV44779.1"/>
    </source>
</evidence>
<dbReference type="PROSITE" id="PS52034">
    <property type="entry name" value="PEPTIDASE_M32"/>
    <property type="match status" value="1"/>
</dbReference>
<dbReference type="GO" id="GO:0046872">
    <property type="term" value="F:metal ion binding"/>
    <property type="evidence" value="ECO:0007669"/>
    <property type="project" value="UniProtKB-KW"/>
</dbReference>
<comment type="function">
    <text evidence="1">Broad specificity carboxypetidase that releases amino acids sequentially from the C-terminus, including neutral, aromatic, polar and basic residues.</text>
</comment>
<dbReference type="PRINTS" id="PR00998">
    <property type="entry name" value="CRBOXYPTASET"/>
</dbReference>
<keyword evidence="5" id="KW-1185">Reference proteome</keyword>
<dbReference type="KEGG" id="snep:Enr13x_46490"/>
<comment type="similarity">
    <text evidence="1">Belongs to the peptidase M32 family.</text>
</comment>
<dbReference type="PANTHER" id="PTHR34217:SF1">
    <property type="entry name" value="CARBOXYPEPTIDASE 1"/>
    <property type="match status" value="1"/>
</dbReference>
<keyword evidence="1" id="KW-0645">Protease</keyword>
<dbReference type="InterPro" id="IPR001333">
    <property type="entry name" value="Peptidase_M32_Taq"/>
</dbReference>
<feature type="binding site" evidence="2">
    <location>
        <position position="300"/>
    </location>
    <ligand>
        <name>Zn(2+)</name>
        <dbReference type="ChEBI" id="CHEBI:29105"/>
        <note>catalytic</note>
    </ligand>
</feature>
<dbReference type="SUPFAM" id="SSF55486">
    <property type="entry name" value="Metalloproteases ('zincins'), catalytic domain"/>
    <property type="match status" value="1"/>
</dbReference>
<dbReference type="AlphaFoldDB" id="A0A518HVA7"/>
<dbReference type="GO" id="GO:0004181">
    <property type="term" value="F:metallocarboxypeptidase activity"/>
    <property type="evidence" value="ECO:0007669"/>
    <property type="project" value="UniProtKB-UniRule"/>
</dbReference>
<dbReference type="EC" id="3.4.17.19" evidence="1"/>
<dbReference type="OrthoDB" id="9772308at2"/>
<sequence>MPLNESQFQSVCSTARRAAIFHSAADALEWDERTGMPIAAGEYRAEQVSTLRSSAHQLRTDAHYGDALQELLQHSGDLDPHSDQAATIRSLHRDFVRDQKLPLDLVTRLSVATVRGQQTWDDARKRDSFAAFEPALTEIIALKREAGSRMAEGTSRSVYEALLDEYEPDAKVDELNPVFSDLKQQLSELIVAVTDSPQQPNVEPLQRSFPIPSQRAFSRDVAEWVGFDFARGRLDETSHPFCTTLGPNDCRILTRYEEHWLPSGLFGTLHEAGHGMYEQGLRNDWFGLPPGSYVSLGIHESQSRLWENQVGRSRPFWDWLYPKAQQTFSGQLGGTELEDVYFAINQVRPSLIRVEADEATYNLHILIRFELEQALINEELSISDLPEAWNQQYQQCLGITPPSDADGVLQDVHWSAGLFGYFPTYTLGNLAAAQLFDAAAESLGDLDGMMSRGEFAPLLEWLRDNVHRHGRNHSGSELITAATGKPLSSDHLMRYLENKLRPLYGI</sequence>
<feature type="binding site" evidence="2">
    <location>
        <position position="270"/>
    </location>
    <ligand>
        <name>Zn(2+)</name>
        <dbReference type="ChEBI" id="CHEBI:29105"/>
        <note>catalytic</note>
    </ligand>
</feature>
<gene>
    <name evidence="4" type="ORF">Enr13x_46490</name>
</gene>
<keyword evidence="1" id="KW-0482">Metalloprotease</keyword>
<organism evidence="4 5">
    <name type="scientific">Stieleria neptunia</name>
    <dbReference type="NCBI Taxonomy" id="2527979"/>
    <lineage>
        <taxon>Bacteria</taxon>
        <taxon>Pseudomonadati</taxon>
        <taxon>Planctomycetota</taxon>
        <taxon>Planctomycetia</taxon>
        <taxon>Pirellulales</taxon>
        <taxon>Pirellulaceae</taxon>
        <taxon>Stieleria</taxon>
    </lineage>
</organism>
<feature type="active site" description="Proton donor/acceptor" evidence="3">
    <location>
        <position position="271"/>
    </location>
</feature>
<protein>
    <recommendedName>
        <fullName evidence="1">Metal-dependent carboxypeptidase</fullName>
        <ecNumber evidence="1">3.4.17.19</ecNumber>
    </recommendedName>
</protein>
<dbReference type="GO" id="GO:0006508">
    <property type="term" value="P:proteolysis"/>
    <property type="evidence" value="ECO:0007669"/>
    <property type="project" value="UniProtKB-UniRule"/>
</dbReference>
<evidence type="ECO:0000313" key="5">
    <source>
        <dbReference type="Proteomes" id="UP000319004"/>
    </source>
</evidence>
<evidence type="ECO:0000256" key="2">
    <source>
        <dbReference type="PIRSR" id="PIRSR006615-1"/>
    </source>
</evidence>
<dbReference type="PANTHER" id="PTHR34217">
    <property type="entry name" value="METAL-DEPENDENT CARBOXYPEPTIDASE"/>
    <property type="match status" value="1"/>
</dbReference>
<dbReference type="RefSeq" id="WP_145389059.1">
    <property type="nucleotide sequence ID" value="NZ_CP037423.1"/>
</dbReference>
<dbReference type="Pfam" id="PF02074">
    <property type="entry name" value="Peptidase_M32"/>
    <property type="match status" value="1"/>
</dbReference>
<keyword evidence="1 4" id="KW-0378">Hydrolase</keyword>
<feature type="binding site" evidence="2">
    <location>
        <position position="274"/>
    </location>
    <ligand>
        <name>Zn(2+)</name>
        <dbReference type="ChEBI" id="CHEBI:29105"/>
        <note>catalytic</note>
    </ligand>
</feature>
<comment type="catalytic activity">
    <reaction evidence="1">
        <text>Release of a C-terminal amino acid with broad specificity, except for -Pro.</text>
        <dbReference type="EC" id="3.4.17.19"/>
    </reaction>
</comment>
<dbReference type="CDD" id="cd06460">
    <property type="entry name" value="M32_Taq"/>
    <property type="match status" value="1"/>
</dbReference>
<keyword evidence="1 4" id="KW-0121">Carboxypeptidase</keyword>
<name>A0A518HVA7_9BACT</name>
<evidence type="ECO:0000256" key="3">
    <source>
        <dbReference type="PIRSR" id="PIRSR006615-2"/>
    </source>
</evidence>
<reference evidence="4 5" key="1">
    <citation type="submission" date="2019-03" db="EMBL/GenBank/DDBJ databases">
        <title>Deep-cultivation of Planctomycetes and their phenomic and genomic characterization uncovers novel biology.</title>
        <authorList>
            <person name="Wiegand S."/>
            <person name="Jogler M."/>
            <person name="Boedeker C."/>
            <person name="Pinto D."/>
            <person name="Vollmers J."/>
            <person name="Rivas-Marin E."/>
            <person name="Kohn T."/>
            <person name="Peeters S.H."/>
            <person name="Heuer A."/>
            <person name="Rast P."/>
            <person name="Oberbeckmann S."/>
            <person name="Bunk B."/>
            <person name="Jeske O."/>
            <person name="Meyerdierks A."/>
            <person name="Storesund J.E."/>
            <person name="Kallscheuer N."/>
            <person name="Luecker S."/>
            <person name="Lage O.M."/>
            <person name="Pohl T."/>
            <person name="Merkel B.J."/>
            <person name="Hornburger P."/>
            <person name="Mueller R.-W."/>
            <person name="Bruemmer F."/>
            <person name="Labrenz M."/>
            <person name="Spormann A.M."/>
            <person name="Op den Camp H."/>
            <person name="Overmann J."/>
            <person name="Amann R."/>
            <person name="Jetten M.S.M."/>
            <person name="Mascher T."/>
            <person name="Medema M.H."/>
            <person name="Devos D.P."/>
            <person name="Kaster A.-K."/>
            <person name="Ovreas L."/>
            <person name="Rohde M."/>
            <person name="Galperin M.Y."/>
            <person name="Jogler C."/>
        </authorList>
    </citation>
    <scope>NUCLEOTIDE SEQUENCE [LARGE SCALE GENOMIC DNA]</scope>
    <source>
        <strain evidence="4 5">Enr13</strain>
    </source>
</reference>
<evidence type="ECO:0000256" key="1">
    <source>
        <dbReference type="PIRNR" id="PIRNR006615"/>
    </source>
</evidence>
<keyword evidence="1 2" id="KW-0479">Metal-binding</keyword>
<dbReference type="PIRSF" id="PIRSF006615">
    <property type="entry name" value="Zn_crbxpep_Taq"/>
    <property type="match status" value="1"/>
</dbReference>
<dbReference type="Gene3D" id="1.10.1370.30">
    <property type="match status" value="1"/>
</dbReference>
<comment type="cofactor">
    <cofactor evidence="2">
        <name>Zn(2+)</name>
        <dbReference type="ChEBI" id="CHEBI:29105"/>
    </cofactor>
    <text evidence="2">Binds 1 zinc ion per subunit.</text>
</comment>
<proteinExistence type="inferred from homology"/>
<accession>A0A518HVA7</accession>